<accession>A0A9D1LE38</accession>
<evidence type="ECO:0000313" key="2">
    <source>
        <dbReference type="Proteomes" id="UP000824071"/>
    </source>
</evidence>
<dbReference type="GO" id="GO:0016799">
    <property type="term" value="F:hydrolase activity, hydrolyzing N-glycosyl compounds"/>
    <property type="evidence" value="ECO:0007669"/>
    <property type="project" value="InterPro"/>
</dbReference>
<evidence type="ECO:0000313" key="1">
    <source>
        <dbReference type="EMBL" id="HIU35307.1"/>
    </source>
</evidence>
<dbReference type="AlphaFoldDB" id="A0A9D1LE38"/>
<comment type="caution">
    <text evidence="1">The sequence shown here is derived from an EMBL/GenBank/DDBJ whole genome shotgun (WGS) entry which is preliminary data.</text>
</comment>
<proteinExistence type="predicted"/>
<reference evidence="1" key="2">
    <citation type="journal article" date="2021" name="PeerJ">
        <title>Extensive microbial diversity within the chicken gut microbiome revealed by metagenomics and culture.</title>
        <authorList>
            <person name="Gilroy R."/>
            <person name="Ravi A."/>
            <person name="Getino M."/>
            <person name="Pursley I."/>
            <person name="Horton D.L."/>
            <person name="Alikhan N.F."/>
            <person name="Baker D."/>
            <person name="Gharbi K."/>
            <person name="Hall N."/>
            <person name="Watson M."/>
            <person name="Adriaenssens E.M."/>
            <person name="Foster-Nyarko E."/>
            <person name="Jarju S."/>
            <person name="Secka A."/>
            <person name="Antonio M."/>
            <person name="Oren A."/>
            <person name="Chaudhuri R.R."/>
            <person name="La Ragione R."/>
            <person name="Hildebrand F."/>
            <person name="Pallen M.J."/>
        </authorList>
    </citation>
    <scope>NUCLEOTIDE SEQUENCE</scope>
    <source>
        <strain evidence="1">ChiGjej1B1-19959</strain>
    </source>
</reference>
<dbReference type="Gene3D" id="3.90.245.10">
    <property type="entry name" value="Ribonucleoside hydrolase-like"/>
    <property type="match status" value="1"/>
</dbReference>
<name>A0A9D1LE38_9FIRM</name>
<dbReference type="SUPFAM" id="SSF53590">
    <property type="entry name" value="Nucleoside hydrolase"/>
    <property type="match status" value="1"/>
</dbReference>
<dbReference type="EMBL" id="DVMW01000015">
    <property type="protein sequence ID" value="HIU35307.1"/>
    <property type="molecule type" value="Genomic_DNA"/>
</dbReference>
<organism evidence="1 2">
    <name type="scientific">Candidatus Fimenecus excrementigallinarum</name>
    <dbReference type="NCBI Taxonomy" id="2840816"/>
    <lineage>
        <taxon>Bacteria</taxon>
        <taxon>Bacillati</taxon>
        <taxon>Bacillota</taxon>
        <taxon>Clostridia</taxon>
        <taxon>Candidatus Fimenecus</taxon>
    </lineage>
</organism>
<reference evidence="1" key="1">
    <citation type="submission" date="2020-10" db="EMBL/GenBank/DDBJ databases">
        <authorList>
            <person name="Gilroy R."/>
        </authorList>
    </citation>
    <scope>NUCLEOTIDE SEQUENCE</scope>
    <source>
        <strain evidence="1">ChiGjej1B1-19959</strain>
    </source>
</reference>
<dbReference type="InterPro" id="IPR036452">
    <property type="entry name" value="Ribo_hydro-like"/>
</dbReference>
<sequence length="241" mass="24553">MRSVLLICSGTAADLAALRQLLAGHARLCGVVQLSDPAAEAGFPQACERLADGKFPYLRVSLPPLSPLFGPGGGPPPDAGAAPQLQAALALLHEAAEAGAALLTTTRLTLPALYLLARPGAPFACWVHAGGAVFAGDCTPAAERTIRDDPAAAAIAVARAGALTFVPLEAAKTPAAGAVQVLLDPASAQVERYSVQVETESAASYGCLVCDVLCRDKTLPLCGFVTKLFDSGKEAARRADA</sequence>
<dbReference type="Proteomes" id="UP000824071">
    <property type="component" value="Unassembled WGS sequence"/>
</dbReference>
<protein>
    <submittedName>
        <fullName evidence="1">Uncharacterized protein</fullName>
    </submittedName>
</protein>
<gene>
    <name evidence="1" type="ORF">IAC53_01695</name>
</gene>